<keyword evidence="2" id="KW-1185">Reference proteome</keyword>
<name>A0A0K1Q1Y5_9BACT</name>
<evidence type="ECO:0000313" key="2">
    <source>
        <dbReference type="Proteomes" id="UP000064967"/>
    </source>
</evidence>
<sequence>MLTMAVVTPTVAASCAQEGSGVFLGDDRLDSGSPSFVSTEDAQVDAETMISYCPSSACPAGFTTCPDSRYPCDVSLETDRDNCGACGSVCPSDGLGNLYTCAKGRCVQKCQGAYRDCDGIVDNGCEILPHTNDHCGECDVQCADPAKPCVAQPGVKGIYACGCPNDGLYCPRNSPQCVNPQNDDHNCGGCGVGCDPMGDGLPPPVNDTVSYGCSKGECGHLKCTFGNGNCDGDIESNGCETRITTSKNCGGCGVVCPSGQDCRFDATHQAFECKCPPGQTLCGGGCDGDVCWGECKDLASDSLNCGGCGITCSGRFDTKSIASCSYGSCTRVCLPGWADCNGNTADSCEVNTDSDPQNCGGCGITCDALLGQACVLGRCVVEPCDKDAGGPTR</sequence>
<dbReference type="EMBL" id="CP012333">
    <property type="protein sequence ID" value="AKU99666.1"/>
    <property type="molecule type" value="Genomic_DNA"/>
</dbReference>
<evidence type="ECO:0008006" key="3">
    <source>
        <dbReference type="Google" id="ProtNLM"/>
    </source>
</evidence>
<organism evidence="1 2">
    <name type="scientific">Labilithrix luteola</name>
    <dbReference type="NCBI Taxonomy" id="1391654"/>
    <lineage>
        <taxon>Bacteria</taxon>
        <taxon>Pseudomonadati</taxon>
        <taxon>Myxococcota</taxon>
        <taxon>Polyangia</taxon>
        <taxon>Polyangiales</taxon>
        <taxon>Labilitrichaceae</taxon>
        <taxon>Labilithrix</taxon>
    </lineage>
</organism>
<dbReference type="KEGG" id="llu:AKJ09_06330"/>
<gene>
    <name evidence="1" type="ORF">AKJ09_06330</name>
</gene>
<dbReference type="AlphaFoldDB" id="A0A0K1Q1Y5"/>
<dbReference type="Proteomes" id="UP000064967">
    <property type="component" value="Chromosome"/>
</dbReference>
<proteinExistence type="predicted"/>
<protein>
    <recommendedName>
        <fullName evidence="3">Tryptophan synthase alpha chain</fullName>
    </recommendedName>
</protein>
<accession>A0A0K1Q1Y5</accession>
<evidence type="ECO:0000313" key="1">
    <source>
        <dbReference type="EMBL" id="AKU99666.1"/>
    </source>
</evidence>
<dbReference type="STRING" id="1391654.AKJ09_06330"/>
<reference evidence="1 2" key="1">
    <citation type="submission" date="2015-08" db="EMBL/GenBank/DDBJ databases">
        <authorList>
            <person name="Babu N.S."/>
            <person name="Beckwith C.J."/>
            <person name="Beseler K.G."/>
            <person name="Brison A."/>
            <person name="Carone J.V."/>
            <person name="Caskin T.P."/>
            <person name="Diamond M."/>
            <person name="Durham M.E."/>
            <person name="Foxe J.M."/>
            <person name="Go M."/>
            <person name="Henderson B.A."/>
            <person name="Jones I.B."/>
            <person name="McGettigan J.A."/>
            <person name="Micheletti S.J."/>
            <person name="Nasrallah M.E."/>
            <person name="Ortiz D."/>
            <person name="Piller C.R."/>
            <person name="Privatt S.R."/>
            <person name="Schneider S.L."/>
            <person name="Sharp S."/>
            <person name="Smith T.C."/>
            <person name="Stanton J.D."/>
            <person name="Ullery H.E."/>
            <person name="Wilson R.J."/>
            <person name="Serrano M.G."/>
            <person name="Buck G."/>
            <person name="Lee V."/>
            <person name="Wang Y."/>
            <person name="Carvalho R."/>
            <person name="Voegtly L."/>
            <person name="Shi R."/>
            <person name="Duckworth R."/>
            <person name="Johnson A."/>
            <person name="Loviza R."/>
            <person name="Walstead R."/>
            <person name="Shah Z."/>
            <person name="Kiflezghi M."/>
            <person name="Wade K."/>
            <person name="Ball S.L."/>
            <person name="Bradley K.W."/>
            <person name="Asai D.J."/>
            <person name="Bowman C.A."/>
            <person name="Russell D.A."/>
            <person name="Pope W.H."/>
            <person name="Jacobs-Sera D."/>
            <person name="Hendrix R.W."/>
            <person name="Hatfull G.F."/>
        </authorList>
    </citation>
    <scope>NUCLEOTIDE SEQUENCE [LARGE SCALE GENOMIC DNA]</scope>
    <source>
        <strain evidence="1 2">DSM 27648</strain>
    </source>
</reference>